<accession>A0A9P7L4I7</accession>
<reference evidence="2" key="1">
    <citation type="journal article" date="2020" name="bioRxiv">
        <title>Historical genomics reveals the evolutionary mechanisms behind multiple outbreaks of the host-specific coffee wilt pathogen Fusarium xylarioides.</title>
        <authorList>
            <person name="Peck D."/>
            <person name="Nowell R.W."/>
            <person name="Flood J."/>
            <person name="Ryan M.J."/>
            <person name="Barraclough T.G."/>
        </authorList>
    </citation>
    <scope>NUCLEOTIDE SEQUENCE</scope>
    <source>
        <strain evidence="2">IMI 127659i</strain>
    </source>
</reference>
<comment type="caution">
    <text evidence="2">The sequence shown here is derived from an EMBL/GenBank/DDBJ whole genome shotgun (WGS) entry which is preliminary data.</text>
</comment>
<gene>
    <name evidence="2" type="ORF">H9Q72_007633</name>
</gene>
<proteinExistence type="predicted"/>
<dbReference type="Proteomes" id="UP000750502">
    <property type="component" value="Unassembled WGS sequence"/>
</dbReference>
<organism evidence="2 3">
    <name type="scientific">Fusarium xylarioides</name>
    <dbReference type="NCBI Taxonomy" id="221167"/>
    <lineage>
        <taxon>Eukaryota</taxon>
        <taxon>Fungi</taxon>
        <taxon>Dikarya</taxon>
        <taxon>Ascomycota</taxon>
        <taxon>Pezizomycotina</taxon>
        <taxon>Sordariomycetes</taxon>
        <taxon>Hypocreomycetidae</taxon>
        <taxon>Hypocreales</taxon>
        <taxon>Nectriaceae</taxon>
        <taxon>Fusarium</taxon>
        <taxon>Fusarium fujikuroi species complex</taxon>
    </lineage>
</organism>
<sequence>MSSSTQHHQSKSSSGWTEQMRDRQARGKNPYSEESDVSDGEPARLGPQYRASAARPCTADADSCSPMFETHIERERRGEALYILDNHAALMAHAQATGDSIAGQRLRFMRQLCGFEDKHDDNGTARNVYACIAVYVNMSAPYAFVHQLSHEYFS</sequence>
<evidence type="ECO:0000313" key="3">
    <source>
        <dbReference type="Proteomes" id="UP000750502"/>
    </source>
</evidence>
<reference evidence="2" key="2">
    <citation type="submission" date="2020-10" db="EMBL/GenBank/DDBJ databases">
        <authorList>
            <person name="Peck L.D."/>
            <person name="Nowell R.W."/>
            <person name="Flood J."/>
            <person name="Ryan M.J."/>
            <person name="Barraclough T.G."/>
        </authorList>
    </citation>
    <scope>NUCLEOTIDE SEQUENCE</scope>
    <source>
        <strain evidence="2">IMI 127659i</strain>
    </source>
</reference>
<protein>
    <submittedName>
        <fullName evidence="2">Uncharacterized protein</fullName>
    </submittedName>
</protein>
<dbReference type="OrthoDB" id="5372011at2759"/>
<evidence type="ECO:0000313" key="2">
    <source>
        <dbReference type="EMBL" id="KAG5764272.1"/>
    </source>
</evidence>
<evidence type="ECO:0000256" key="1">
    <source>
        <dbReference type="SAM" id="MobiDB-lite"/>
    </source>
</evidence>
<feature type="compositionally biased region" description="Low complexity" evidence="1">
    <location>
        <begin position="1"/>
        <end position="14"/>
    </location>
</feature>
<keyword evidence="3" id="KW-1185">Reference proteome</keyword>
<name>A0A9P7L4I7_9HYPO</name>
<dbReference type="EMBL" id="JADFTT010000257">
    <property type="protein sequence ID" value="KAG5764272.1"/>
    <property type="molecule type" value="Genomic_DNA"/>
</dbReference>
<dbReference type="AlphaFoldDB" id="A0A9P7L4I7"/>
<feature type="region of interest" description="Disordered" evidence="1">
    <location>
        <begin position="1"/>
        <end position="60"/>
    </location>
</feature>